<dbReference type="InterPro" id="IPR003591">
    <property type="entry name" value="Leu-rich_rpt_typical-subtyp"/>
</dbReference>
<keyword evidence="18" id="KW-0675">Receptor</keyword>
<evidence type="ECO:0000259" key="24">
    <source>
        <dbReference type="PROSITE" id="PS50011"/>
    </source>
</evidence>
<keyword evidence="3" id="KW-1003">Cell membrane</keyword>
<dbReference type="InterPro" id="IPR032675">
    <property type="entry name" value="LRR_dom_sf"/>
</dbReference>
<evidence type="ECO:0000313" key="26">
    <source>
        <dbReference type="Proteomes" id="UP000008021"/>
    </source>
</evidence>
<keyword evidence="14" id="KW-0378">Hydrolase</keyword>
<reference evidence="25" key="1">
    <citation type="submission" date="2015-04" db="UniProtKB">
        <authorList>
            <consortium name="EnsemblPlants"/>
        </authorList>
    </citation>
    <scope>IDENTIFICATION</scope>
</reference>
<dbReference type="PROSITE" id="PS00109">
    <property type="entry name" value="PROTEIN_KINASE_TYR"/>
    <property type="match status" value="1"/>
</dbReference>
<evidence type="ECO:0000256" key="23">
    <source>
        <dbReference type="PROSITE-ProRule" id="PRU10141"/>
    </source>
</evidence>
<dbReference type="GO" id="GO:0005524">
    <property type="term" value="F:ATP binding"/>
    <property type="evidence" value="ECO:0007669"/>
    <property type="project" value="UniProtKB-UniRule"/>
</dbReference>
<evidence type="ECO:0000256" key="2">
    <source>
        <dbReference type="ARBA" id="ARBA00012513"/>
    </source>
</evidence>
<dbReference type="Gene3D" id="3.30.200.20">
    <property type="entry name" value="Phosphorylase Kinase, domain 1"/>
    <property type="match status" value="1"/>
</dbReference>
<dbReference type="InterPro" id="IPR011257">
    <property type="entry name" value="DNA_glycosylase"/>
</dbReference>
<dbReference type="Gramene" id="OMERI02G20040.3">
    <property type="protein sequence ID" value="OMERI02G20040.3"/>
    <property type="gene ID" value="OMERI02G20040"/>
</dbReference>
<keyword evidence="20" id="KW-0234">DNA repair</keyword>
<keyword evidence="17" id="KW-0472">Membrane</keyword>
<keyword evidence="26" id="KW-1185">Reference proteome</keyword>
<dbReference type="SUPFAM" id="SSF52047">
    <property type="entry name" value="RNI-like"/>
    <property type="match status" value="2"/>
</dbReference>
<dbReference type="GO" id="GO:0004674">
    <property type="term" value="F:protein serine/threonine kinase activity"/>
    <property type="evidence" value="ECO:0007669"/>
    <property type="project" value="UniProtKB-KW"/>
</dbReference>
<evidence type="ECO:0000313" key="25">
    <source>
        <dbReference type="EnsemblPlants" id="OMERI02G20040.3"/>
    </source>
</evidence>
<dbReference type="SMART" id="SM00365">
    <property type="entry name" value="LRR_SD22"/>
    <property type="match status" value="6"/>
</dbReference>
<dbReference type="InterPro" id="IPR001611">
    <property type="entry name" value="Leu-rich_rpt"/>
</dbReference>
<dbReference type="FunFam" id="3.80.10.10:FF:000177">
    <property type="entry name" value="Leucine-rich repeat receptor-like serine/threonine-protein kinase At1g17230"/>
    <property type="match status" value="1"/>
</dbReference>
<keyword evidence="5" id="KW-0597">Phosphoprotein</keyword>
<evidence type="ECO:0000256" key="11">
    <source>
        <dbReference type="ARBA" id="ARBA00022741"/>
    </source>
</evidence>
<dbReference type="Pfam" id="PF00730">
    <property type="entry name" value="HhH-GPD"/>
    <property type="match status" value="1"/>
</dbReference>
<dbReference type="InterPro" id="IPR003265">
    <property type="entry name" value="HhH-GPD_domain"/>
</dbReference>
<dbReference type="SMART" id="SM00478">
    <property type="entry name" value="ENDO3c"/>
    <property type="match status" value="1"/>
</dbReference>
<evidence type="ECO:0000256" key="18">
    <source>
        <dbReference type="ARBA" id="ARBA00023170"/>
    </source>
</evidence>
<evidence type="ECO:0000256" key="15">
    <source>
        <dbReference type="ARBA" id="ARBA00022840"/>
    </source>
</evidence>
<dbReference type="Gene3D" id="1.10.510.10">
    <property type="entry name" value="Transferase(Phosphotransferase) domain 1"/>
    <property type="match status" value="1"/>
</dbReference>
<dbReference type="STRING" id="40149.A0A0E0CLV2"/>
<dbReference type="PANTHER" id="PTHR48005">
    <property type="entry name" value="LEUCINE RICH REPEAT KINASE 2"/>
    <property type="match status" value="1"/>
</dbReference>
<feature type="binding site" evidence="23">
    <location>
        <position position="598"/>
    </location>
    <ligand>
        <name>ATP</name>
        <dbReference type="ChEBI" id="CHEBI:30616"/>
    </ligand>
</feature>
<evidence type="ECO:0000256" key="12">
    <source>
        <dbReference type="ARBA" id="ARBA00022763"/>
    </source>
</evidence>
<evidence type="ECO:0000256" key="19">
    <source>
        <dbReference type="ARBA" id="ARBA00023180"/>
    </source>
</evidence>
<organism evidence="25">
    <name type="scientific">Oryza meridionalis</name>
    <dbReference type="NCBI Taxonomy" id="40149"/>
    <lineage>
        <taxon>Eukaryota</taxon>
        <taxon>Viridiplantae</taxon>
        <taxon>Streptophyta</taxon>
        <taxon>Embryophyta</taxon>
        <taxon>Tracheophyta</taxon>
        <taxon>Spermatophyta</taxon>
        <taxon>Magnoliopsida</taxon>
        <taxon>Liliopsida</taxon>
        <taxon>Poales</taxon>
        <taxon>Poaceae</taxon>
        <taxon>BOP clade</taxon>
        <taxon>Oryzoideae</taxon>
        <taxon>Oryzeae</taxon>
        <taxon>Oryzinae</taxon>
        <taxon>Oryza</taxon>
    </lineage>
</organism>
<evidence type="ECO:0000256" key="14">
    <source>
        <dbReference type="ARBA" id="ARBA00022801"/>
    </source>
</evidence>
<dbReference type="Gene3D" id="3.30.310.40">
    <property type="match status" value="1"/>
</dbReference>
<dbReference type="Proteomes" id="UP000008021">
    <property type="component" value="Chromosome 2"/>
</dbReference>
<dbReference type="Pfam" id="PF00069">
    <property type="entry name" value="Pkinase"/>
    <property type="match status" value="1"/>
</dbReference>
<keyword evidence="8" id="KW-0812">Transmembrane</keyword>
<dbReference type="PROSITE" id="PS50011">
    <property type="entry name" value="PROTEIN_KINASE_DOM"/>
    <property type="match status" value="1"/>
</dbReference>
<feature type="domain" description="Protein kinase" evidence="24">
    <location>
        <begin position="569"/>
        <end position="841"/>
    </location>
</feature>
<keyword evidence="13" id="KW-0418">Kinase</keyword>
<evidence type="ECO:0000256" key="22">
    <source>
        <dbReference type="ARBA" id="ARBA00048679"/>
    </source>
</evidence>
<dbReference type="Gene3D" id="3.80.10.10">
    <property type="entry name" value="Ribonuclease Inhibitor"/>
    <property type="match status" value="3"/>
</dbReference>
<dbReference type="AlphaFoldDB" id="A0A0E0CLV2"/>
<dbReference type="FunFam" id="3.30.310.40:FF:000005">
    <property type="entry name" value="N-glycosylase/DNA lyase OGG1"/>
    <property type="match status" value="1"/>
</dbReference>
<dbReference type="Pfam" id="PF00560">
    <property type="entry name" value="LRR_1"/>
    <property type="match status" value="5"/>
</dbReference>
<keyword evidence="11 23" id="KW-0547">Nucleotide-binding</keyword>
<keyword evidence="15 23" id="KW-0067">ATP-binding</keyword>
<dbReference type="PRINTS" id="PR00019">
    <property type="entry name" value="LEURICHRPT"/>
</dbReference>
<dbReference type="FunFam" id="3.30.200.20:FF:000309">
    <property type="entry name" value="Leucine-rich repeat receptor protein kinase MSP1"/>
    <property type="match status" value="1"/>
</dbReference>
<keyword evidence="6" id="KW-0433">Leucine-rich repeat</keyword>
<evidence type="ECO:0000256" key="7">
    <source>
        <dbReference type="ARBA" id="ARBA00022679"/>
    </source>
</evidence>
<dbReference type="GO" id="GO:0006289">
    <property type="term" value="P:nucleotide-excision repair"/>
    <property type="evidence" value="ECO:0007669"/>
    <property type="project" value="InterPro"/>
</dbReference>
<evidence type="ECO:0000256" key="16">
    <source>
        <dbReference type="ARBA" id="ARBA00022989"/>
    </source>
</evidence>
<evidence type="ECO:0000256" key="13">
    <source>
        <dbReference type="ARBA" id="ARBA00022777"/>
    </source>
</evidence>
<dbReference type="InterPro" id="IPR055414">
    <property type="entry name" value="LRR_R13L4/SHOC2-like"/>
</dbReference>
<dbReference type="eggNOG" id="KOG2875">
    <property type="taxonomic scope" value="Eukaryota"/>
</dbReference>
<keyword evidence="9" id="KW-0732">Signal</keyword>
<dbReference type="GO" id="GO:0005886">
    <property type="term" value="C:plasma membrane"/>
    <property type="evidence" value="ECO:0007669"/>
    <property type="project" value="UniProtKB-SubCell"/>
</dbReference>
<dbReference type="SUPFAM" id="SSF56112">
    <property type="entry name" value="Protein kinase-like (PK-like)"/>
    <property type="match status" value="1"/>
</dbReference>
<evidence type="ECO:0000256" key="3">
    <source>
        <dbReference type="ARBA" id="ARBA00022475"/>
    </source>
</evidence>
<dbReference type="FunFam" id="1.10.510.10:FF:000479">
    <property type="entry name" value="Leucine-rich repeat receptor-like protein kinase"/>
    <property type="match status" value="1"/>
</dbReference>
<keyword evidence="10" id="KW-0677">Repeat</keyword>
<dbReference type="GO" id="GO:0006284">
    <property type="term" value="P:base-excision repair"/>
    <property type="evidence" value="ECO:0007669"/>
    <property type="project" value="InterPro"/>
</dbReference>
<accession>A0A0E0CLV2</accession>
<evidence type="ECO:0000256" key="21">
    <source>
        <dbReference type="ARBA" id="ARBA00047899"/>
    </source>
</evidence>
<comment type="catalytic activity">
    <reaction evidence="22">
        <text>L-seryl-[protein] + ATP = O-phospho-L-seryl-[protein] + ADP + H(+)</text>
        <dbReference type="Rhea" id="RHEA:17989"/>
        <dbReference type="Rhea" id="RHEA-COMP:9863"/>
        <dbReference type="Rhea" id="RHEA-COMP:11604"/>
        <dbReference type="ChEBI" id="CHEBI:15378"/>
        <dbReference type="ChEBI" id="CHEBI:29999"/>
        <dbReference type="ChEBI" id="CHEBI:30616"/>
        <dbReference type="ChEBI" id="CHEBI:83421"/>
        <dbReference type="ChEBI" id="CHEBI:456216"/>
        <dbReference type="EC" id="2.7.11.1"/>
    </reaction>
</comment>
<sequence length="1191" mass="130196">MLTGSIPTSLGNLTKLTYLSLFENNLSGQIPQELGYLVNLKKLSLYSNNLTGLIPSSLGNLSKLSYLSLWHNQLSGHISQELGKLVNLENLELSENMLTGSIPNSLGNLTKLSNLLLWSNKLSGHIPKELGNLVNLNNLTLDENNLTGSIPNSLGNLTKLTSISLASNQLSGFIPQELGNLVNLEVLEISLNNLSGELPSGLCATGRLHNFIADHNNLVGPLPTSLLNCKTLVRVRLERNQLEGDISELGLHANLVYIDMSSNKLFGQLSRRWGECTKLTYLHASNNRITGVIPSSLGKLSRLGSLDISSNKIEGHIPPEIGSMVSLFNLSLANNLLHGNIPEELGSLQNLEYLDLSSNNLSGPIQGSIENCLKLQLLRLGHNHLGGSIPIKLGMLTYLQELLDLSDNSFVGIIPSQLSGLSMLDALNLSHNTLNGSIPPSFKEMISFSSMDVSYNNLEGPVPHIKFLEEAPVEWFVHNKHLCDTVKALPPCNLTQNGGKGKKFRPILLGVAAAGISVLFITTLVTWQRKKKKSEEQSENGARNTKVFSVWNFDGGDVCKRIFEATENFNGTHCIGMGGNGSVYRAQLPTGEIFAVKKIHMTEDDELIFKREVDALTSIRHRSIVKLFGYCSAIHVKFLVYEYMDRGSLSRYLENHNTAIELDWMRRISIVKDVANALSYIHHDCFAPIVHRDITSNNILLDQEFRACISDFGIAKILDVEASNCTKLAGTKGYLAPELAYTTRVTEKCDVYSFGVLVFELFMGCHPGDFLLSLSMAKESTTLKDLLDARLPLPEAETTSEIFRVIMAAVQCLDPNPSHRPTMLHAADRRPPPARRRLPLVSAAAVEEEEDGEWHPLPLSAADLSLPLTLPTGQTFLWRRTSLSPLRFTGAVGPHLVSLSHLPSSDGRLAFLLHNNGGSSSSSVPAAARAALSDYLNAAVPLADLWRRFAAADARFAEVAARLGGGGARVLRQDPVECVFQFLCSSNNNIARIEKMVWALAGYGERLGEVGGYQFHQFPTIERLARVSEQELRDAGFGYRAKYIVGTAKILQAKPGGGEKWLASLRTRELPEVIEALCTLPGVGPKVATQYLMPELAGKSLTPKLSVAVADAFVAKFGNYAGWAQNVLFIGQLSAQKLMVAETTNTSTKPTKRKHSGNNLGVPYLYDALVAVISYSIMYQLPTMVLGSAQI</sequence>
<reference evidence="25" key="2">
    <citation type="submission" date="2018-05" db="EMBL/GenBank/DDBJ databases">
        <title>OmerRS3 (Oryza meridionalis Reference Sequence Version 3).</title>
        <authorList>
            <person name="Zhang J."/>
            <person name="Kudrna D."/>
            <person name="Lee S."/>
            <person name="Talag J."/>
            <person name="Welchert J."/>
            <person name="Wing R.A."/>
        </authorList>
    </citation>
    <scope>NUCLEOTIDE SEQUENCE [LARGE SCALE GENOMIC DNA]</scope>
    <source>
        <strain evidence="25">cv. OR44</strain>
    </source>
</reference>
<dbReference type="InterPro" id="IPR017441">
    <property type="entry name" value="Protein_kinase_ATP_BS"/>
</dbReference>
<dbReference type="PROSITE" id="PS00107">
    <property type="entry name" value="PROTEIN_KINASE_ATP"/>
    <property type="match status" value="1"/>
</dbReference>
<evidence type="ECO:0000256" key="4">
    <source>
        <dbReference type="ARBA" id="ARBA00022527"/>
    </source>
</evidence>
<protein>
    <recommendedName>
        <fullName evidence="2">non-specific serine/threonine protein kinase</fullName>
        <ecNumber evidence="2">2.7.11.1</ecNumber>
    </recommendedName>
</protein>
<dbReference type="Pfam" id="PF07934">
    <property type="entry name" value="OGG_N"/>
    <property type="match status" value="1"/>
</dbReference>
<dbReference type="SUPFAM" id="SSF55945">
    <property type="entry name" value="TATA-box binding protein-like"/>
    <property type="match status" value="1"/>
</dbReference>
<dbReference type="PANTHER" id="PTHR48005:SF90">
    <property type="entry name" value="OS02G0553000 PROTEIN"/>
    <property type="match status" value="1"/>
</dbReference>
<dbReference type="SUPFAM" id="SSF48150">
    <property type="entry name" value="DNA-glycosylase"/>
    <property type="match status" value="1"/>
</dbReference>
<keyword evidence="7" id="KW-0808">Transferase</keyword>
<evidence type="ECO:0000256" key="1">
    <source>
        <dbReference type="ARBA" id="ARBA00004251"/>
    </source>
</evidence>
<evidence type="ECO:0000256" key="17">
    <source>
        <dbReference type="ARBA" id="ARBA00023136"/>
    </source>
</evidence>
<evidence type="ECO:0000256" key="8">
    <source>
        <dbReference type="ARBA" id="ARBA00022692"/>
    </source>
</evidence>
<dbReference type="InterPro" id="IPR000719">
    <property type="entry name" value="Prot_kinase_dom"/>
</dbReference>
<dbReference type="CDD" id="cd00056">
    <property type="entry name" value="ENDO3c"/>
    <property type="match status" value="1"/>
</dbReference>
<dbReference type="InterPro" id="IPR008266">
    <property type="entry name" value="Tyr_kinase_AS"/>
</dbReference>
<dbReference type="Pfam" id="PF13855">
    <property type="entry name" value="LRR_8"/>
    <property type="match status" value="1"/>
</dbReference>
<dbReference type="FunFam" id="3.80.10.10:FF:000416">
    <property type="entry name" value="Probable leucine-rich repeat receptor-like protein kinase At5g63930"/>
    <property type="match status" value="1"/>
</dbReference>
<dbReference type="GO" id="GO:0008534">
    <property type="term" value="F:oxidized purine nucleobase lesion DNA N-glycosylase activity"/>
    <property type="evidence" value="ECO:0007669"/>
    <property type="project" value="InterPro"/>
</dbReference>
<comment type="subcellular location">
    <subcellularLocation>
        <location evidence="1">Cell membrane</location>
        <topology evidence="1">Single-pass type I membrane protein</topology>
    </subcellularLocation>
</comment>
<evidence type="ECO:0000256" key="5">
    <source>
        <dbReference type="ARBA" id="ARBA00022553"/>
    </source>
</evidence>
<dbReference type="InterPro" id="IPR012904">
    <property type="entry name" value="OGG_N"/>
</dbReference>
<dbReference type="FunFam" id="3.80.10.10:FF:000383">
    <property type="entry name" value="Leucine-rich repeat receptor protein kinase EMS1"/>
    <property type="match status" value="1"/>
</dbReference>
<dbReference type="EnsemblPlants" id="OMERI02G20040.3">
    <property type="protein sequence ID" value="OMERI02G20040.3"/>
    <property type="gene ID" value="OMERI02G20040"/>
</dbReference>
<keyword evidence="4" id="KW-0723">Serine/threonine-protein kinase</keyword>
<name>A0A0E0CLV2_9ORYZ</name>
<comment type="catalytic activity">
    <reaction evidence="21">
        <text>L-threonyl-[protein] + ATP = O-phospho-L-threonyl-[protein] + ADP + H(+)</text>
        <dbReference type="Rhea" id="RHEA:46608"/>
        <dbReference type="Rhea" id="RHEA-COMP:11060"/>
        <dbReference type="Rhea" id="RHEA-COMP:11605"/>
        <dbReference type="ChEBI" id="CHEBI:15378"/>
        <dbReference type="ChEBI" id="CHEBI:30013"/>
        <dbReference type="ChEBI" id="CHEBI:30616"/>
        <dbReference type="ChEBI" id="CHEBI:61977"/>
        <dbReference type="ChEBI" id="CHEBI:456216"/>
        <dbReference type="EC" id="2.7.11.1"/>
    </reaction>
</comment>
<evidence type="ECO:0000256" key="10">
    <source>
        <dbReference type="ARBA" id="ARBA00022737"/>
    </source>
</evidence>
<dbReference type="InterPro" id="IPR051420">
    <property type="entry name" value="Ser_Thr_Kinases_DiverseReg"/>
</dbReference>
<dbReference type="Gene3D" id="1.10.340.30">
    <property type="entry name" value="Hypothetical protein, domain 2"/>
    <property type="match status" value="1"/>
</dbReference>
<evidence type="ECO:0000256" key="9">
    <source>
        <dbReference type="ARBA" id="ARBA00022729"/>
    </source>
</evidence>
<dbReference type="EC" id="2.7.11.1" evidence="2"/>
<keyword evidence="12" id="KW-0227">DNA damage</keyword>
<dbReference type="SMART" id="SM00369">
    <property type="entry name" value="LRR_TYP"/>
    <property type="match status" value="9"/>
</dbReference>
<dbReference type="InterPro" id="IPR011009">
    <property type="entry name" value="Kinase-like_dom_sf"/>
</dbReference>
<dbReference type="Pfam" id="PF23598">
    <property type="entry name" value="LRR_14"/>
    <property type="match status" value="1"/>
</dbReference>
<keyword evidence="19" id="KW-0325">Glycoprotein</keyword>
<evidence type="ECO:0000256" key="20">
    <source>
        <dbReference type="ARBA" id="ARBA00023204"/>
    </source>
</evidence>
<evidence type="ECO:0000256" key="6">
    <source>
        <dbReference type="ARBA" id="ARBA00022614"/>
    </source>
</evidence>
<keyword evidence="16" id="KW-1133">Transmembrane helix</keyword>
<proteinExistence type="predicted"/>
<dbReference type="GO" id="GO:0003684">
    <property type="term" value="F:damaged DNA binding"/>
    <property type="evidence" value="ECO:0007669"/>
    <property type="project" value="InterPro"/>
</dbReference>